<organism evidence="1">
    <name type="scientific">Lepeophtheirus salmonis</name>
    <name type="common">Salmon louse</name>
    <name type="synonym">Caligus salmonis</name>
    <dbReference type="NCBI Taxonomy" id="72036"/>
    <lineage>
        <taxon>Eukaryota</taxon>
        <taxon>Metazoa</taxon>
        <taxon>Ecdysozoa</taxon>
        <taxon>Arthropoda</taxon>
        <taxon>Crustacea</taxon>
        <taxon>Multicrustacea</taxon>
        <taxon>Hexanauplia</taxon>
        <taxon>Copepoda</taxon>
        <taxon>Siphonostomatoida</taxon>
        <taxon>Caligidae</taxon>
        <taxon>Lepeophtheirus</taxon>
    </lineage>
</organism>
<dbReference type="EMBL" id="HACA01032749">
    <property type="protein sequence ID" value="CDW50110.1"/>
    <property type="molecule type" value="Transcribed_RNA"/>
</dbReference>
<evidence type="ECO:0000313" key="1">
    <source>
        <dbReference type="EMBL" id="CDW50110.1"/>
    </source>
</evidence>
<protein>
    <submittedName>
        <fullName evidence="1">Uncharacterized protein</fullName>
    </submittedName>
</protein>
<sequence>MPLSHSKNKLHTNNILLMMILTNFKTDLLKIIVSCNKSHYLKIYE</sequence>
<accession>A0A0K2VIE1</accession>
<dbReference type="AlphaFoldDB" id="A0A0K2VIE1"/>
<reference evidence="1" key="1">
    <citation type="submission" date="2014-05" db="EMBL/GenBank/DDBJ databases">
        <authorList>
            <person name="Chronopoulou M."/>
        </authorList>
    </citation>
    <scope>NUCLEOTIDE SEQUENCE</scope>
    <source>
        <tissue evidence="1">Whole organism</tissue>
    </source>
</reference>
<proteinExistence type="predicted"/>
<name>A0A0K2VIE1_LEPSM</name>